<keyword evidence="4" id="KW-1185">Reference proteome</keyword>
<comment type="caution">
    <text evidence="3">The sequence shown here is derived from an EMBL/GenBank/DDBJ whole genome shotgun (WGS) entry which is preliminary data.</text>
</comment>
<proteinExistence type="predicted"/>
<sequence>MAESSPSELKWMNGVQVNAKRIPDDVWEGFKAIILKQYETHTLDEVKRYMAEHHNFVATKRQFIHRVMEKWKITKYNRKTDDDHKTIDTHVRPSKKPGKSESKGKQPQKGHSIAQSSFAIQQEQSYVLYDDEQYIDPLLCDMSSQDVKYWYSLLADLLYALGDSQSAFQIRARLYQYYPDVLLAVACGRSAQAKFQIEAVRDIIEKAINKPDVRDDSWIKFLFGAQLARTWDQVGDKDNAFEQTAALVDKYLDLNTSQPRQMATRGPELDIAAYIYLRHLILQYNKDDLNFEEGDPELKVDKFLENFLEHQPYRVFRRHISCLSSCLNWCIDMLEANSVLPGAMQNIPEDSLYKIVCLLWRTWTQGLQQSQRSPQWTAQAMEQLGISASELLTLVVCTIMATIPAARAKGQQYDSTVADAIRRANKLRDSGDTTLLDRFLVQVQRSADQRMAARDEVVYLVRSAKFQPVRNFIATCVPEIIKLPVAHSGFIYPLLVTDPVHEEPVRKTPSPPGPSFVDFQHGQSY</sequence>
<dbReference type="EMBL" id="MU858052">
    <property type="protein sequence ID" value="KAK4218528.1"/>
    <property type="molecule type" value="Genomic_DNA"/>
</dbReference>
<gene>
    <name evidence="3" type="ORF">QBC37DRAFT_368768</name>
</gene>
<reference evidence="3" key="2">
    <citation type="submission" date="2023-05" db="EMBL/GenBank/DDBJ databases">
        <authorList>
            <consortium name="Lawrence Berkeley National Laboratory"/>
            <person name="Steindorff A."/>
            <person name="Hensen N."/>
            <person name="Bonometti L."/>
            <person name="Westerberg I."/>
            <person name="Brannstrom I.O."/>
            <person name="Guillou S."/>
            <person name="Cros-Aarteil S."/>
            <person name="Calhoun S."/>
            <person name="Haridas S."/>
            <person name="Kuo A."/>
            <person name="Mondo S."/>
            <person name="Pangilinan J."/>
            <person name="Riley R."/>
            <person name="Labutti K."/>
            <person name="Andreopoulos B."/>
            <person name="Lipzen A."/>
            <person name="Chen C."/>
            <person name="Yanf M."/>
            <person name="Daum C."/>
            <person name="Ng V."/>
            <person name="Clum A."/>
            <person name="Ohm R."/>
            <person name="Martin F."/>
            <person name="Silar P."/>
            <person name="Natvig D."/>
            <person name="Lalanne C."/>
            <person name="Gautier V."/>
            <person name="Ament-Velasquez S.L."/>
            <person name="Kruys A."/>
            <person name="Hutchinson M.I."/>
            <person name="Powell A.J."/>
            <person name="Barry K."/>
            <person name="Miller A.N."/>
            <person name="Grigoriev I.V."/>
            <person name="Debuchy R."/>
            <person name="Gladieux P."/>
            <person name="Thoren M.H."/>
            <person name="Johannesson H."/>
        </authorList>
    </citation>
    <scope>NUCLEOTIDE SEQUENCE</scope>
    <source>
        <strain evidence="3">PSN293</strain>
    </source>
</reference>
<evidence type="ECO:0000313" key="4">
    <source>
        <dbReference type="Proteomes" id="UP001301769"/>
    </source>
</evidence>
<dbReference type="Pfam" id="PF14420">
    <property type="entry name" value="Clr5"/>
    <property type="match status" value="1"/>
</dbReference>
<name>A0AAN7BC51_9PEZI</name>
<feature type="region of interest" description="Disordered" evidence="1">
    <location>
        <begin position="502"/>
        <end position="525"/>
    </location>
</feature>
<accession>A0AAN7BC51</accession>
<feature type="compositionally biased region" description="Basic and acidic residues" evidence="1">
    <location>
        <begin position="82"/>
        <end position="91"/>
    </location>
</feature>
<evidence type="ECO:0000313" key="3">
    <source>
        <dbReference type="EMBL" id="KAK4218528.1"/>
    </source>
</evidence>
<evidence type="ECO:0000259" key="2">
    <source>
        <dbReference type="Pfam" id="PF14420"/>
    </source>
</evidence>
<evidence type="ECO:0000256" key="1">
    <source>
        <dbReference type="SAM" id="MobiDB-lite"/>
    </source>
</evidence>
<organism evidence="3 4">
    <name type="scientific">Rhypophila decipiens</name>
    <dbReference type="NCBI Taxonomy" id="261697"/>
    <lineage>
        <taxon>Eukaryota</taxon>
        <taxon>Fungi</taxon>
        <taxon>Dikarya</taxon>
        <taxon>Ascomycota</taxon>
        <taxon>Pezizomycotina</taxon>
        <taxon>Sordariomycetes</taxon>
        <taxon>Sordariomycetidae</taxon>
        <taxon>Sordariales</taxon>
        <taxon>Naviculisporaceae</taxon>
        <taxon>Rhypophila</taxon>
    </lineage>
</organism>
<feature type="region of interest" description="Disordered" evidence="1">
    <location>
        <begin position="82"/>
        <end position="114"/>
    </location>
</feature>
<reference evidence="3" key="1">
    <citation type="journal article" date="2023" name="Mol. Phylogenet. Evol.">
        <title>Genome-scale phylogeny and comparative genomics of the fungal order Sordariales.</title>
        <authorList>
            <person name="Hensen N."/>
            <person name="Bonometti L."/>
            <person name="Westerberg I."/>
            <person name="Brannstrom I.O."/>
            <person name="Guillou S."/>
            <person name="Cros-Aarteil S."/>
            <person name="Calhoun S."/>
            <person name="Haridas S."/>
            <person name="Kuo A."/>
            <person name="Mondo S."/>
            <person name="Pangilinan J."/>
            <person name="Riley R."/>
            <person name="LaButti K."/>
            <person name="Andreopoulos B."/>
            <person name="Lipzen A."/>
            <person name="Chen C."/>
            <person name="Yan M."/>
            <person name="Daum C."/>
            <person name="Ng V."/>
            <person name="Clum A."/>
            <person name="Steindorff A."/>
            <person name="Ohm R.A."/>
            <person name="Martin F."/>
            <person name="Silar P."/>
            <person name="Natvig D.O."/>
            <person name="Lalanne C."/>
            <person name="Gautier V."/>
            <person name="Ament-Velasquez S.L."/>
            <person name="Kruys A."/>
            <person name="Hutchinson M.I."/>
            <person name="Powell A.J."/>
            <person name="Barry K."/>
            <person name="Miller A.N."/>
            <person name="Grigoriev I.V."/>
            <person name="Debuchy R."/>
            <person name="Gladieux P."/>
            <person name="Hiltunen Thoren M."/>
            <person name="Johannesson H."/>
        </authorList>
    </citation>
    <scope>NUCLEOTIDE SEQUENCE</scope>
    <source>
        <strain evidence="3">PSN293</strain>
    </source>
</reference>
<dbReference type="InterPro" id="IPR025676">
    <property type="entry name" value="Clr5_dom"/>
</dbReference>
<dbReference type="AlphaFoldDB" id="A0AAN7BC51"/>
<dbReference type="Proteomes" id="UP001301769">
    <property type="component" value="Unassembled WGS sequence"/>
</dbReference>
<feature type="domain" description="Clr5" evidence="2">
    <location>
        <begin position="24"/>
        <end position="75"/>
    </location>
</feature>
<protein>
    <recommendedName>
        <fullName evidence="2">Clr5 domain-containing protein</fullName>
    </recommendedName>
</protein>